<dbReference type="EMBL" id="CAJOBZ010000076">
    <property type="protein sequence ID" value="CAF4953623.1"/>
    <property type="molecule type" value="Genomic_DNA"/>
</dbReference>
<organism evidence="2 3">
    <name type="scientific">Pieris macdunnoughi</name>
    <dbReference type="NCBI Taxonomy" id="345717"/>
    <lineage>
        <taxon>Eukaryota</taxon>
        <taxon>Metazoa</taxon>
        <taxon>Ecdysozoa</taxon>
        <taxon>Arthropoda</taxon>
        <taxon>Hexapoda</taxon>
        <taxon>Insecta</taxon>
        <taxon>Pterygota</taxon>
        <taxon>Neoptera</taxon>
        <taxon>Endopterygota</taxon>
        <taxon>Lepidoptera</taxon>
        <taxon>Glossata</taxon>
        <taxon>Ditrysia</taxon>
        <taxon>Papilionoidea</taxon>
        <taxon>Pieridae</taxon>
        <taxon>Pierinae</taxon>
        <taxon>Pieris</taxon>
    </lineage>
</organism>
<protein>
    <submittedName>
        <fullName evidence="2">Uncharacterized protein</fullName>
    </submittedName>
</protein>
<feature type="region of interest" description="Disordered" evidence="1">
    <location>
        <begin position="1"/>
        <end position="83"/>
    </location>
</feature>
<gene>
    <name evidence="2" type="ORF">PMACD_LOCUS15949</name>
</gene>
<dbReference type="Proteomes" id="UP000663880">
    <property type="component" value="Unassembled WGS sequence"/>
</dbReference>
<comment type="caution">
    <text evidence="2">The sequence shown here is derived from an EMBL/GenBank/DDBJ whole genome shotgun (WGS) entry which is preliminary data.</text>
</comment>
<reference evidence="2" key="1">
    <citation type="submission" date="2021-02" db="EMBL/GenBank/DDBJ databases">
        <authorList>
            <person name="Steward A R."/>
        </authorList>
    </citation>
    <scope>NUCLEOTIDE SEQUENCE</scope>
</reference>
<proteinExistence type="predicted"/>
<evidence type="ECO:0000313" key="3">
    <source>
        <dbReference type="Proteomes" id="UP000663880"/>
    </source>
</evidence>
<name>A0A821Y3U2_9NEOP</name>
<evidence type="ECO:0000256" key="1">
    <source>
        <dbReference type="SAM" id="MobiDB-lite"/>
    </source>
</evidence>
<sequence length="244" mass="27381">MKIENHFQNESLHVAPSAPSNLEVGDGPSLDSEGMGALSQSQSIAPHFSESTSHKWEDLLDDPSLSEISNSTEELKKGKNPKRKTVIKHNDKNTKREVTSFSFRKEKYTTAVKNWLNHMDTDTALNSSATLKDSFSPTPRAFGETVKIKNTQQFTQSQLANKNGVMKYVNPREINTNENTTHKVNFIATGKTLAELENLQKRKQKASPKLQLPEAINNSKFVAPLKRHSMTHTLASRDHAQRDN</sequence>
<dbReference type="AlphaFoldDB" id="A0A821Y3U2"/>
<evidence type="ECO:0000313" key="2">
    <source>
        <dbReference type="EMBL" id="CAF4953623.1"/>
    </source>
</evidence>
<keyword evidence="3" id="KW-1185">Reference proteome</keyword>
<dbReference type="OrthoDB" id="275278at2759"/>
<accession>A0A821Y3U2</accession>